<evidence type="ECO:0000256" key="1">
    <source>
        <dbReference type="ARBA" id="ARBA00022763"/>
    </source>
</evidence>
<dbReference type="SUPFAM" id="SSF52540">
    <property type="entry name" value="P-loop containing nucleoside triphosphate hydrolases"/>
    <property type="match status" value="1"/>
</dbReference>
<evidence type="ECO:0000256" key="2">
    <source>
        <dbReference type="SAM" id="MobiDB-lite"/>
    </source>
</evidence>
<sequence length="306" mass="33696">MHRCPLFAPELDQVALLNKSFSLLPAHPQFLSHSKTITVYLYSYLRLHQYVCSTMLPPSSPVHRPENIHPSLWLASQLARGGGHGVSSGFEALDAELPGRGWPTGALIELLLPQDGIGELRLLRPLLARAPASAQRAVRITRAERIALLQAPHQVNAPGWVHLGVQAARLLHLQADNAVDACWAAEQVLRADSCHALLMWQPRLRKGEHDLLRRLHVAAQAGQTLFFMLRPWSCAREPSPAPLRLTLQAARDGLEIGFLKRRGPLREQSLFLPLTPSPNLQRHVPTVDRRTPATAAAGSIPSKLAG</sequence>
<keyword evidence="4" id="KW-1185">Reference proteome</keyword>
<comment type="caution">
    <text evidence="3">The sequence shown here is derived from an EMBL/GenBank/DDBJ whole genome shotgun (WGS) entry which is preliminary data.</text>
</comment>
<keyword evidence="1" id="KW-0227">DNA damage</keyword>
<dbReference type="Gene3D" id="3.40.50.300">
    <property type="entry name" value="P-loop containing nucleotide triphosphate hydrolases"/>
    <property type="match status" value="1"/>
</dbReference>
<dbReference type="InterPro" id="IPR047610">
    <property type="entry name" value="ImuA_translesion"/>
</dbReference>
<dbReference type="PANTHER" id="PTHR35369:SF3">
    <property type="entry name" value="TRANSLESION DNA SYNTHESIS-ASSOCIATED PROTEIN IMUA"/>
    <property type="match status" value="1"/>
</dbReference>
<feature type="region of interest" description="Disordered" evidence="2">
    <location>
        <begin position="281"/>
        <end position="306"/>
    </location>
</feature>
<gene>
    <name evidence="3" type="ORF">J2W50_000480</name>
</gene>
<proteinExistence type="predicted"/>
<reference evidence="3 4" key="1">
    <citation type="submission" date="2023-07" db="EMBL/GenBank/DDBJ databases">
        <title>Sorghum-associated microbial communities from plants grown in Nebraska, USA.</title>
        <authorList>
            <person name="Schachtman D."/>
        </authorList>
    </citation>
    <scope>NUCLEOTIDE SEQUENCE [LARGE SCALE GENOMIC DNA]</scope>
    <source>
        <strain evidence="3 4">596</strain>
    </source>
</reference>
<accession>A0ABU1P8R9</accession>
<dbReference type="NCBIfam" id="NF033429">
    <property type="entry name" value="ImuA_translesion"/>
    <property type="match status" value="1"/>
</dbReference>
<dbReference type="InterPro" id="IPR050356">
    <property type="entry name" value="SulA_CellDiv_inhibitor"/>
</dbReference>
<organism evidence="3 4">
    <name type="scientific">Herbaspirillum frisingense</name>
    <dbReference type="NCBI Taxonomy" id="92645"/>
    <lineage>
        <taxon>Bacteria</taxon>
        <taxon>Pseudomonadati</taxon>
        <taxon>Pseudomonadota</taxon>
        <taxon>Betaproteobacteria</taxon>
        <taxon>Burkholderiales</taxon>
        <taxon>Oxalobacteraceae</taxon>
        <taxon>Herbaspirillum</taxon>
    </lineage>
</organism>
<evidence type="ECO:0000313" key="3">
    <source>
        <dbReference type="EMBL" id="MDR6582305.1"/>
    </source>
</evidence>
<evidence type="ECO:0000313" key="4">
    <source>
        <dbReference type="Proteomes" id="UP001260715"/>
    </source>
</evidence>
<name>A0ABU1P8R9_9BURK</name>
<dbReference type="EMBL" id="JAVDSJ010000001">
    <property type="protein sequence ID" value="MDR6582305.1"/>
    <property type="molecule type" value="Genomic_DNA"/>
</dbReference>
<dbReference type="InterPro" id="IPR027417">
    <property type="entry name" value="P-loop_NTPase"/>
</dbReference>
<dbReference type="PANTHER" id="PTHR35369">
    <property type="entry name" value="BLR3025 PROTEIN-RELATED"/>
    <property type="match status" value="1"/>
</dbReference>
<dbReference type="Proteomes" id="UP001260715">
    <property type="component" value="Unassembled WGS sequence"/>
</dbReference>
<protein>
    <submittedName>
        <fullName evidence="3">Protein ImuA</fullName>
    </submittedName>
</protein>